<protein>
    <submittedName>
        <fullName evidence="2">Carbohydrate-binding family 9-like protein</fullName>
    </submittedName>
</protein>
<evidence type="ECO:0000259" key="1">
    <source>
        <dbReference type="Pfam" id="PF06452"/>
    </source>
</evidence>
<name>A0ABX1D7R3_9FLAO</name>
<reference evidence="2 3" key="1">
    <citation type="submission" date="2020-03" db="EMBL/GenBank/DDBJ databases">
        <title>Tamlana sp. nov, isolated from XXX.</title>
        <authorList>
            <person name="Cao W.R."/>
        </authorList>
    </citation>
    <scope>NUCLEOTIDE SEQUENCE [LARGE SCALE GENOMIC DNA]</scope>
    <source>
        <strain evidence="2 3">HST1-43</strain>
    </source>
</reference>
<accession>A0ABX1D7R3</accession>
<gene>
    <name evidence="2" type="ORF">HC176_02705</name>
</gene>
<dbReference type="SUPFAM" id="SSF49344">
    <property type="entry name" value="CBD9-like"/>
    <property type="match status" value="1"/>
</dbReference>
<dbReference type="InterPro" id="IPR010502">
    <property type="entry name" value="Carb-bd_dom_fam9"/>
</dbReference>
<organism evidence="2 3">
    <name type="scientific">Tamlana crocina</name>
    <dbReference type="NCBI Taxonomy" id="393006"/>
    <lineage>
        <taxon>Bacteria</taxon>
        <taxon>Pseudomonadati</taxon>
        <taxon>Bacteroidota</taxon>
        <taxon>Flavobacteriia</taxon>
        <taxon>Flavobacteriales</taxon>
        <taxon>Flavobacteriaceae</taxon>
        <taxon>Tamlana</taxon>
    </lineage>
</organism>
<feature type="domain" description="Carbohydrate-binding" evidence="1">
    <location>
        <begin position="53"/>
        <end position="150"/>
    </location>
</feature>
<dbReference type="PANTHER" id="PTHR35532">
    <property type="entry name" value="SIMILAR TO POLYHYDROXYALKANOATE DEPOLYMERASE"/>
    <property type="match status" value="1"/>
</dbReference>
<dbReference type="EMBL" id="JAAVJS010000003">
    <property type="protein sequence ID" value="NJX14395.1"/>
    <property type="molecule type" value="Genomic_DNA"/>
</dbReference>
<dbReference type="PANTHER" id="PTHR35532:SF5">
    <property type="entry name" value="CARBOHYDRATE-BINDING DOMAIN-CONTAINING PROTEIN"/>
    <property type="match status" value="1"/>
</dbReference>
<sequence length="354" mass="41566">MRLIASILALLKKGLWNISLFFLGLPIYSCAQDNIPAIPKTYIANFVDEPLKIDGLGNETSWRNAPYSDVFIDIKGVETPKYKTQVKMLWDNHHIYFFAQLEEPHVWGTLKKRDTIIYHNNDFEIFIDTDNDTHNYYEFEFNALNTLWDLFLTKPYRDGALTINDWDAKGLKSAVYIDGTLNNPNDTDKGWSIEIAIPLNVFKTSYFETIDLSDIFWRINFSRVHWDFQLEEGVYQRKKDAKGKHLPEYNWVWSPQGVIAMHQPETWGYAYFSKENKSFTIPKDEHIKWYLSELHNALKHKTITIEDVSQSRQILNKTITPHYDNHKTGYNIWVESPFSNTTIIINQHGKIMVK</sequence>
<comment type="caution">
    <text evidence="2">The sequence shown here is derived from an EMBL/GenBank/DDBJ whole genome shotgun (WGS) entry which is preliminary data.</text>
</comment>
<evidence type="ECO:0000313" key="2">
    <source>
        <dbReference type="EMBL" id="NJX14395.1"/>
    </source>
</evidence>
<dbReference type="RefSeq" id="WP_167916652.1">
    <property type="nucleotide sequence ID" value="NZ_JAAVJS010000003.1"/>
</dbReference>
<dbReference type="CDD" id="cd09620">
    <property type="entry name" value="CBM9_like_3"/>
    <property type="match status" value="1"/>
</dbReference>
<dbReference type="Gene3D" id="2.60.40.1190">
    <property type="match status" value="1"/>
</dbReference>
<evidence type="ECO:0000313" key="3">
    <source>
        <dbReference type="Proteomes" id="UP000760545"/>
    </source>
</evidence>
<keyword evidence="3" id="KW-1185">Reference proteome</keyword>
<dbReference type="Pfam" id="PF06452">
    <property type="entry name" value="CBM9_1"/>
    <property type="match status" value="1"/>
</dbReference>
<proteinExistence type="predicted"/>
<dbReference type="Proteomes" id="UP000760545">
    <property type="component" value="Unassembled WGS sequence"/>
</dbReference>